<proteinExistence type="predicted"/>
<protein>
    <submittedName>
        <fullName evidence="1">Uncharacterized protein</fullName>
    </submittedName>
</protein>
<dbReference type="Proteomes" id="UP000749040">
    <property type="component" value="Unassembled WGS sequence"/>
</dbReference>
<dbReference type="RefSeq" id="WP_205361012.1">
    <property type="nucleotide sequence ID" value="NZ_JADKYB010000019.1"/>
</dbReference>
<keyword evidence="2" id="KW-1185">Reference proteome</keyword>
<organism evidence="1 2">
    <name type="scientific">Actinacidiphila acididurans</name>
    <dbReference type="NCBI Taxonomy" id="2784346"/>
    <lineage>
        <taxon>Bacteria</taxon>
        <taxon>Bacillati</taxon>
        <taxon>Actinomycetota</taxon>
        <taxon>Actinomycetes</taxon>
        <taxon>Kitasatosporales</taxon>
        <taxon>Streptomycetaceae</taxon>
        <taxon>Actinacidiphila</taxon>
    </lineage>
</organism>
<accession>A0ABS2U1V7</accession>
<comment type="caution">
    <text evidence="1">The sequence shown here is derived from an EMBL/GenBank/DDBJ whole genome shotgun (WGS) entry which is preliminary data.</text>
</comment>
<dbReference type="EMBL" id="JADKYB010000019">
    <property type="protein sequence ID" value="MBM9508721.1"/>
    <property type="molecule type" value="Genomic_DNA"/>
</dbReference>
<reference evidence="1 2" key="1">
    <citation type="submission" date="2021-01" db="EMBL/GenBank/DDBJ databases">
        <title>Streptomyces acididurans sp. nov., isolated from a peat swamp forest soil.</title>
        <authorList>
            <person name="Chantavorakit T."/>
            <person name="Duangmal K."/>
        </authorList>
    </citation>
    <scope>NUCLEOTIDE SEQUENCE [LARGE SCALE GENOMIC DNA]</scope>
    <source>
        <strain evidence="1 2">KK5PA1</strain>
    </source>
</reference>
<evidence type="ECO:0000313" key="1">
    <source>
        <dbReference type="EMBL" id="MBM9508721.1"/>
    </source>
</evidence>
<sequence>MARARVLARSAAQGRDAPRAPGPITALADPYGAVFMWETADRRLCFADSTLDGTGTTDCDVDPGGPPLAGAPRIVQLHAMVRHDLDVVFGADHETVESITCDGVRIGFHRVTDMAAGQRHVYAFAYPAVIIGSVTVTVRRGTGTATESLPVLDSFGRAPKCRLVAAERLPGGGRAYHLNPTHDGHDVAVLP</sequence>
<gene>
    <name evidence="1" type="ORF">ITX44_30040</name>
</gene>
<name>A0ABS2U1V7_9ACTN</name>
<evidence type="ECO:0000313" key="2">
    <source>
        <dbReference type="Proteomes" id="UP000749040"/>
    </source>
</evidence>